<sequence length="81" mass="8865">MCRIRYARSRSVSRGRARVYPVTELHSQITDFLSSCWSSPCCHFTAGQAARVSGGVKGCIHALHALQREHTAETLTDTAGC</sequence>
<organism evidence="1 2">
    <name type="scientific">Champsocephalus esox</name>
    <name type="common">pike icefish</name>
    <dbReference type="NCBI Taxonomy" id="159716"/>
    <lineage>
        <taxon>Eukaryota</taxon>
        <taxon>Metazoa</taxon>
        <taxon>Chordata</taxon>
        <taxon>Craniata</taxon>
        <taxon>Vertebrata</taxon>
        <taxon>Euteleostomi</taxon>
        <taxon>Actinopterygii</taxon>
        <taxon>Neopterygii</taxon>
        <taxon>Teleostei</taxon>
        <taxon>Neoteleostei</taxon>
        <taxon>Acanthomorphata</taxon>
        <taxon>Eupercaria</taxon>
        <taxon>Perciformes</taxon>
        <taxon>Notothenioidei</taxon>
        <taxon>Channichthyidae</taxon>
        <taxon>Champsocephalus</taxon>
    </lineage>
</organism>
<reference evidence="1 2" key="1">
    <citation type="journal article" date="2023" name="Mol. Biol. Evol.">
        <title>Genomics of Secondarily Temperate Adaptation in the Only Non-Antarctic Icefish.</title>
        <authorList>
            <person name="Rivera-Colon A.G."/>
            <person name="Rayamajhi N."/>
            <person name="Minhas B.F."/>
            <person name="Madrigal G."/>
            <person name="Bilyk K.T."/>
            <person name="Yoon V."/>
            <person name="Hune M."/>
            <person name="Gregory S."/>
            <person name="Cheng C.H.C."/>
            <person name="Catchen J.M."/>
        </authorList>
    </citation>
    <scope>NUCLEOTIDE SEQUENCE [LARGE SCALE GENOMIC DNA]</scope>
    <source>
        <strain evidence="1">JC2023a</strain>
    </source>
</reference>
<gene>
    <name evidence="1" type="ORF">CesoFtcFv8_008246</name>
</gene>
<keyword evidence="2" id="KW-1185">Reference proteome</keyword>
<dbReference type="Proteomes" id="UP001335648">
    <property type="component" value="Unassembled WGS sequence"/>
</dbReference>
<name>A0AAN8C7W0_9TELE</name>
<proteinExistence type="predicted"/>
<evidence type="ECO:0000313" key="2">
    <source>
        <dbReference type="Proteomes" id="UP001335648"/>
    </source>
</evidence>
<dbReference type="EMBL" id="JAULUE010002052">
    <property type="protein sequence ID" value="KAK5898694.1"/>
    <property type="molecule type" value="Genomic_DNA"/>
</dbReference>
<evidence type="ECO:0000313" key="1">
    <source>
        <dbReference type="EMBL" id="KAK5898694.1"/>
    </source>
</evidence>
<protein>
    <submittedName>
        <fullName evidence="1">Uncharacterized protein</fullName>
    </submittedName>
</protein>
<accession>A0AAN8C7W0</accession>
<dbReference type="AlphaFoldDB" id="A0AAN8C7W0"/>
<comment type="caution">
    <text evidence="1">The sequence shown here is derived from an EMBL/GenBank/DDBJ whole genome shotgun (WGS) entry which is preliminary data.</text>
</comment>